<comment type="caution">
    <text evidence="2">The sequence shown here is derived from an EMBL/GenBank/DDBJ whole genome shotgun (WGS) entry which is preliminary data.</text>
</comment>
<sequence>MRGRRRAKNKGTASTRTQGREEGDREKRGAKSTAAAANRPPVATGCPPLLLQVPHLHDKNSSGEESDSIDWNTDDELEIVEDTDFSSSTSMTPIEDIAGNGEVRSLASVSHSKLVVHFVEMGFSEKLFSQAIQENGITLLFY</sequence>
<name>A0ABD1WVW6_9LAMI</name>
<evidence type="ECO:0000256" key="1">
    <source>
        <dbReference type="SAM" id="MobiDB-lite"/>
    </source>
</evidence>
<reference evidence="3" key="1">
    <citation type="submission" date="2024-07" db="EMBL/GenBank/DDBJ databases">
        <title>Two chromosome-level genome assemblies of Korean endemic species Abeliophyllum distichum and Forsythia ovata (Oleaceae).</title>
        <authorList>
            <person name="Jang H."/>
        </authorList>
    </citation>
    <scope>NUCLEOTIDE SEQUENCE [LARGE SCALE GENOMIC DNA]</scope>
</reference>
<protein>
    <submittedName>
        <fullName evidence="2">DNA (Cytosine-5)-methyltransferase DRM2</fullName>
    </submittedName>
</protein>
<dbReference type="Proteomes" id="UP001604277">
    <property type="component" value="Unassembled WGS sequence"/>
</dbReference>
<proteinExistence type="predicted"/>
<feature type="compositionally biased region" description="Basic and acidic residues" evidence="1">
    <location>
        <begin position="18"/>
        <end position="29"/>
    </location>
</feature>
<feature type="compositionally biased region" description="Acidic residues" evidence="1">
    <location>
        <begin position="64"/>
        <end position="73"/>
    </location>
</feature>
<evidence type="ECO:0000313" key="2">
    <source>
        <dbReference type="EMBL" id="KAL2552425.1"/>
    </source>
</evidence>
<evidence type="ECO:0000313" key="3">
    <source>
        <dbReference type="Proteomes" id="UP001604277"/>
    </source>
</evidence>
<dbReference type="AlphaFoldDB" id="A0ABD1WVW6"/>
<feature type="region of interest" description="Disordered" evidence="1">
    <location>
        <begin position="1"/>
        <end position="73"/>
    </location>
</feature>
<gene>
    <name evidence="2" type="ORF">Fot_06044</name>
</gene>
<organism evidence="2 3">
    <name type="scientific">Forsythia ovata</name>
    <dbReference type="NCBI Taxonomy" id="205694"/>
    <lineage>
        <taxon>Eukaryota</taxon>
        <taxon>Viridiplantae</taxon>
        <taxon>Streptophyta</taxon>
        <taxon>Embryophyta</taxon>
        <taxon>Tracheophyta</taxon>
        <taxon>Spermatophyta</taxon>
        <taxon>Magnoliopsida</taxon>
        <taxon>eudicotyledons</taxon>
        <taxon>Gunneridae</taxon>
        <taxon>Pentapetalae</taxon>
        <taxon>asterids</taxon>
        <taxon>lamiids</taxon>
        <taxon>Lamiales</taxon>
        <taxon>Oleaceae</taxon>
        <taxon>Forsythieae</taxon>
        <taxon>Forsythia</taxon>
    </lineage>
</organism>
<accession>A0ABD1WVW6</accession>
<keyword evidence="3" id="KW-1185">Reference proteome</keyword>
<dbReference type="EMBL" id="JBFOLJ010000002">
    <property type="protein sequence ID" value="KAL2552425.1"/>
    <property type="molecule type" value="Genomic_DNA"/>
</dbReference>